<keyword evidence="5" id="KW-0106">Calcium</keyword>
<evidence type="ECO:0000256" key="12">
    <source>
        <dbReference type="ARBA" id="ARBA00023159"/>
    </source>
</evidence>
<comment type="caution">
    <text evidence="18">The sequence shown here is derived from an EMBL/GenBank/DDBJ whole genome shotgun (WGS) entry which is preliminary data.</text>
</comment>
<evidence type="ECO:0000313" key="19">
    <source>
        <dbReference type="Proteomes" id="UP001457282"/>
    </source>
</evidence>
<evidence type="ECO:0000256" key="14">
    <source>
        <dbReference type="ARBA" id="ARBA00023242"/>
    </source>
</evidence>
<dbReference type="Pfam" id="PF01833">
    <property type="entry name" value="TIG"/>
    <property type="match status" value="1"/>
</dbReference>
<dbReference type="Gene3D" id="2.60.40.10">
    <property type="entry name" value="Immunoglobulins"/>
    <property type="match status" value="1"/>
</dbReference>
<dbReference type="InterPro" id="IPR002909">
    <property type="entry name" value="IPT_dom"/>
</dbReference>
<dbReference type="SMART" id="SM01076">
    <property type="entry name" value="CG-1"/>
    <property type="match status" value="1"/>
</dbReference>
<dbReference type="Pfam" id="PF00612">
    <property type="entry name" value="IQ"/>
    <property type="match status" value="2"/>
</dbReference>
<dbReference type="PROSITE" id="PS50088">
    <property type="entry name" value="ANK_REPEAT"/>
    <property type="match status" value="1"/>
</dbReference>
<keyword evidence="7" id="KW-0805">Transcription regulation</keyword>
<keyword evidence="8" id="KW-0346">Stress response</keyword>
<keyword evidence="3" id="KW-0597">Phosphoprotein</keyword>
<evidence type="ECO:0000256" key="11">
    <source>
        <dbReference type="ARBA" id="ARBA00023125"/>
    </source>
</evidence>
<evidence type="ECO:0000256" key="7">
    <source>
        <dbReference type="ARBA" id="ARBA00023015"/>
    </source>
</evidence>
<evidence type="ECO:0000256" key="9">
    <source>
        <dbReference type="ARBA" id="ARBA00023043"/>
    </source>
</evidence>
<evidence type="ECO:0000256" key="8">
    <source>
        <dbReference type="ARBA" id="ARBA00023016"/>
    </source>
</evidence>
<evidence type="ECO:0000256" key="6">
    <source>
        <dbReference type="ARBA" id="ARBA00022860"/>
    </source>
</evidence>
<keyword evidence="13" id="KW-0804">Transcription</keyword>
<gene>
    <name evidence="18" type="ORF">M0R45_000707</name>
</gene>
<comment type="similarity">
    <text evidence="2">Belongs to the CAMTA family.</text>
</comment>
<dbReference type="EMBL" id="JBEDUW010000197">
    <property type="protein sequence ID" value="KAK9904484.1"/>
    <property type="molecule type" value="Genomic_DNA"/>
</dbReference>
<evidence type="ECO:0000256" key="4">
    <source>
        <dbReference type="ARBA" id="ARBA00022737"/>
    </source>
</evidence>
<dbReference type="Gene3D" id="1.25.40.20">
    <property type="entry name" value="Ankyrin repeat-containing domain"/>
    <property type="match status" value="1"/>
</dbReference>
<dbReference type="PANTHER" id="PTHR23335:SF30">
    <property type="entry name" value="CALMODULIN-BINDING TRANSCRIPTION ACTIVATOR 3"/>
    <property type="match status" value="1"/>
</dbReference>
<keyword evidence="12" id="KW-0010">Activator</keyword>
<keyword evidence="14" id="KW-0539">Nucleus</keyword>
<protein>
    <recommendedName>
        <fullName evidence="17">CG-1 domain-containing protein</fullName>
    </recommendedName>
</protein>
<dbReference type="SMART" id="SM00248">
    <property type="entry name" value="ANK"/>
    <property type="match status" value="2"/>
</dbReference>
<dbReference type="SMART" id="SM00015">
    <property type="entry name" value="IQ"/>
    <property type="match status" value="2"/>
</dbReference>
<dbReference type="GO" id="GO:0003690">
    <property type="term" value="F:double-stranded DNA binding"/>
    <property type="evidence" value="ECO:0007669"/>
    <property type="project" value="TreeGrafter"/>
</dbReference>
<sequence>MAVFGISGFADEGCLRSRERRRASGGEVGAAAEESKEEWEAGIDILGCAQDSSHNWKKKKDGKTVKEGNEKLKVGSVHVLHCYYAQGEENQNFQRRCYSMLEQDLSHIVLVHYREVKLSSSLVDIHLKFLQLDQGKRTNFNDVTVEPRKNLEFTLLDNAESSATGIQSFSFPQSFSATHSDNTGNFSKQENETRGNLFTDILDKRLVSGIENIPKVQQNWQELDSFNRWMSKELEDVDEPQMQSNSGAYWDTVESENEVDEPSVPLQVRLGPSLSHEQLFSIVDFSPNWAYENSETKVLITGRFLKSQHAESCKWSCMFGEAEVPAEVLADCVLRCYTPVHKAGRLPFYVTCSNRLACSDVREFEYRVAQTQDAAARNYYGDCSNEKLNMRFRILLSSSTSINCDPTSVAENSELSSKISLLLKNDKDECHKMRKLTSDEDFSLERVEQFLHQPLKVKLHAWLLQKLAAGGKGPSVLDEGGQGVLHFGAALGYDWVLLPMITTGVSVNFRDVNGWTALHWAAFCGREHTVASLISLGAAPGALTDPTTRYPTGETPADLASEQGHKGIAGYLAESALSAHLSSLNLDIKEGNSAEISGAKAVSASSRDGELTDGLSLRNSLTAVCNATQAAARIHQVFRVQSFQRKQLKEYNGDKFGISNERALSLIGVKSHKAGKRDQQVDAAAIRIQNKFRSWKGRKDYLIMRQRIVKIQAHVRGQQVRKNYKKIVWSVGIVEKIILRWRRKGRGLRGFKPEPLPEDPSMQVSSSKDDDYDVLKEGRKQTEERLQKALARVKSMVQYPEARDQYHRLLNVVTEIQETKVLNSSEGTSAYMDEDIFMPTAASYALL</sequence>
<dbReference type="GO" id="GO:0003712">
    <property type="term" value="F:transcription coregulator activity"/>
    <property type="evidence" value="ECO:0007669"/>
    <property type="project" value="TreeGrafter"/>
</dbReference>
<accession>A0AAW1VNN5</accession>
<evidence type="ECO:0000256" key="5">
    <source>
        <dbReference type="ARBA" id="ARBA00022837"/>
    </source>
</evidence>
<dbReference type="InterPro" id="IPR014756">
    <property type="entry name" value="Ig_E-set"/>
</dbReference>
<dbReference type="Proteomes" id="UP001457282">
    <property type="component" value="Unassembled WGS sequence"/>
</dbReference>
<dbReference type="GO" id="GO:0009409">
    <property type="term" value="P:response to cold"/>
    <property type="evidence" value="ECO:0007669"/>
    <property type="project" value="UniProtKB-ARBA"/>
</dbReference>
<dbReference type="PROSITE" id="PS51437">
    <property type="entry name" value="CG_1"/>
    <property type="match status" value="1"/>
</dbReference>
<dbReference type="InterPro" id="IPR002110">
    <property type="entry name" value="Ankyrin_rpt"/>
</dbReference>
<feature type="repeat" description="ANK" evidence="15">
    <location>
        <begin position="513"/>
        <end position="545"/>
    </location>
</feature>
<dbReference type="InterPro" id="IPR027417">
    <property type="entry name" value="P-loop_NTPase"/>
</dbReference>
<evidence type="ECO:0000313" key="18">
    <source>
        <dbReference type="EMBL" id="KAK9904484.1"/>
    </source>
</evidence>
<keyword evidence="19" id="KW-1185">Reference proteome</keyword>
<dbReference type="FunFam" id="1.20.5.190:FF:000003">
    <property type="entry name" value="Calmodulin-binding transcription activator 2"/>
    <property type="match status" value="1"/>
</dbReference>
<dbReference type="GO" id="GO:0005516">
    <property type="term" value="F:calmodulin binding"/>
    <property type="evidence" value="ECO:0007669"/>
    <property type="project" value="UniProtKB-KW"/>
</dbReference>
<evidence type="ECO:0000256" key="15">
    <source>
        <dbReference type="PROSITE-ProRule" id="PRU00023"/>
    </source>
</evidence>
<dbReference type="Pfam" id="PF12796">
    <property type="entry name" value="Ank_2"/>
    <property type="match status" value="1"/>
</dbReference>
<dbReference type="Pfam" id="PF03859">
    <property type="entry name" value="CG-1"/>
    <property type="match status" value="1"/>
</dbReference>
<dbReference type="GO" id="GO:0006357">
    <property type="term" value="P:regulation of transcription by RNA polymerase II"/>
    <property type="evidence" value="ECO:0007669"/>
    <property type="project" value="TreeGrafter"/>
</dbReference>
<dbReference type="GO" id="GO:0005634">
    <property type="term" value="C:nucleus"/>
    <property type="evidence" value="ECO:0007669"/>
    <property type="project" value="UniProtKB-SubCell"/>
</dbReference>
<dbReference type="FunFam" id="2.60.40.10:FF:000314">
    <property type="entry name" value="Calmodulin-binding transcription activator 2"/>
    <property type="match status" value="1"/>
</dbReference>
<dbReference type="InterPro" id="IPR013783">
    <property type="entry name" value="Ig-like_fold"/>
</dbReference>
<feature type="region of interest" description="Disordered" evidence="16">
    <location>
        <begin position="749"/>
        <end position="772"/>
    </location>
</feature>
<dbReference type="InterPro" id="IPR005559">
    <property type="entry name" value="CG-1_dom"/>
</dbReference>
<evidence type="ECO:0000256" key="13">
    <source>
        <dbReference type="ARBA" id="ARBA00023163"/>
    </source>
</evidence>
<dbReference type="InterPro" id="IPR036770">
    <property type="entry name" value="Ankyrin_rpt-contain_sf"/>
</dbReference>
<keyword evidence="6" id="KW-0112">Calmodulin-binding</keyword>
<organism evidence="18 19">
    <name type="scientific">Rubus argutus</name>
    <name type="common">Southern blackberry</name>
    <dbReference type="NCBI Taxonomy" id="59490"/>
    <lineage>
        <taxon>Eukaryota</taxon>
        <taxon>Viridiplantae</taxon>
        <taxon>Streptophyta</taxon>
        <taxon>Embryophyta</taxon>
        <taxon>Tracheophyta</taxon>
        <taxon>Spermatophyta</taxon>
        <taxon>Magnoliopsida</taxon>
        <taxon>eudicotyledons</taxon>
        <taxon>Gunneridae</taxon>
        <taxon>Pentapetalae</taxon>
        <taxon>rosids</taxon>
        <taxon>fabids</taxon>
        <taxon>Rosales</taxon>
        <taxon>Rosaceae</taxon>
        <taxon>Rosoideae</taxon>
        <taxon>Rosoideae incertae sedis</taxon>
        <taxon>Rubus</taxon>
    </lineage>
</organism>
<keyword evidence="9 15" id="KW-0040">ANK repeat</keyword>
<dbReference type="PANTHER" id="PTHR23335">
    <property type="entry name" value="CALMODULIN-BINDING TRANSCRIPTION ACTIVATOR CAMTA"/>
    <property type="match status" value="1"/>
</dbReference>
<dbReference type="PROSITE" id="PS50297">
    <property type="entry name" value="ANK_REP_REGION"/>
    <property type="match status" value="1"/>
</dbReference>
<evidence type="ECO:0000256" key="16">
    <source>
        <dbReference type="SAM" id="MobiDB-lite"/>
    </source>
</evidence>
<dbReference type="InterPro" id="IPR000048">
    <property type="entry name" value="IQ_motif_EF-hand-BS"/>
</dbReference>
<evidence type="ECO:0000256" key="10">
    <source>
        <dbReference type="ARBA" id="ARBA00023054"/>
    </source>
</evidence>
<name>A0AAW1VNN5_RUBAR</name>
<proteinExistence type="inferred from homology"/>
<evidence type="ECO:0000256" key="3">
    <source>
        <dbReference type="ARBA" id="ARBA00022553"/>
    </source>
</evidence>
<keyword evidence="11" id="KW-0238">DNA-binding</keyword>
<keyword evidence="10" id="KW-0175">Coiled coil</keyword>
<dbReference type="SUPFAM" id="SSF81296">
    <property type="entry name" value="E set domains"/>
    <property type="match status" value="1"/>
</dbReference>
<dbReference type="AlphaFoldDB" id="A0AAW1VNN5"/>
<evidence type="ECO:0000256" key="2">
    <source>
        <dbReference type="ARBA" id="ARBA00008267"/>
    </source>
</evidence>
<dbReference type="Gene3D" id="1.20.5.190">
    <property type="match status" value="1"/>
</dbReference>
<comment type="subcellular location">
    <subcellularLocation>
        <location evidence="1">Nucleus</location>
    </subcellularLocation>
</comment>
<dbReference type="SUPFAM" id="SSF48403">
    <property type="entry name" value="Ankyrin repeat"/>
    <property type="match status" value="1"/>
</dbReference>
<feature type="domain" description="CG-1" evidence="17">
    <location>
        <begin position="12"/>
        <end position="122"/>
    </location>
</feature>
<reference evidence="18 19" key="1">
    <citation type="journal article" date="2023" name="G3 (Bethesda)">
        <title>A chromosome-length genome assembly and annotation of blackberry (Rubus argutus, cv. 'Hillquist').</title>
        <authorList>
            <person name="Bruna T."/>
            <person name="Aryal R."/>
            <person name="Dudchenko O."/>
            <person name="Sargent D.J."/>
            <person name="Mead D."/>
            <person name="Buti M."/>
            <person name="Cavallini A."/>
            <person name="Hytonen T."/>
            <person name="Andres J."/>
            <person name="Pham M."/>
            <person name="Weisz D."/>
            <person name="Mascagni F."/>
            <person name="Usai G."/>
            <person name="Natali L."/>
            <person name="Bassil N."/>
            <person name="Fernandez G.E."/>
            <person name="Lomsadze A."/>
            <person name="Armour M."/>
            <person name="Olukolu B."/>
            <person name="Poorten T."/>
            <person name="Britton C."/>
            <person name="Davik J."/>
            <person name="Ashrafi H."/>
            <person name="Aiden E.L."/>
            <person name="Borodovsky M."/>
            <person name="Worthington M."/>
        </authorList>
    </citation>
    <scope>NUCLEOTIDE SEQUENCE [LARGE SCALE GENOMIC DNA]</scope>
    <source>
        <strain evidence="18">PI 553951</strain>
    </source>
</reference>
<dbReference type="SUPFAM" id="SSF52540">
    <property type="entry name" value="P-loop containing nucleoside triphosphate hydrolases"/>
    <property type="match status" value="1"/>
</dbReference>
<evidence type="ECO:0000259" key="17">
    <source>
        <dbReference type="PROSITE" id="PS51437"/>
    </source>
</evidence>
<dbReference type="PROSITE" id="PS50096">
    <property type="entry name" value="IQ"/>
    <property type="match status" value="2"/>
</dbReference>
<evidence type="ECO:0000256" key="1">
    <source>
        <dbReference type="ARBA" id="ARBA00004123"/>
    </source>
</evidence>
<keyword evidence="4" id="KW-0677">Repeat</keyword>